<name>A0A151ARH2_9CLOT</name>
<reference evidence="2 3" key="1">
    <citation type="submission" date="2016-02" db="EMBL/GenBank/DDBJ databases">
        <title>Genome sequence of Clostridium colicanis DSM 13634.</title>
        <authorList>
            <person name="Poehlein A."/>
            <person name="Daniel R."/>
        </authorList>
    </citation>
    <scope>NUCLEOTIDE SEQUENCE [LARGE SCALE GENOMIC DNA]</scope>
    <source>
        <strain evidence="2 3">DSM 13634</strain>
    </source>
</reference>
<dbReference type="EMBL" id="LTBB01000001">
    <property type="protein sequence ID" value="KYH30226.1"/>
    <property type="molecule type" value="Genomic_DNA"/>
</dbReference>
<sequence>MEQRIIEENAVRQHIYNILPHELLGDVLRIKNKGYRLVAISCTYKDGIELTYSFDKEFDFFHLRLNIDSEVEVESITSIYPYAFLYENEIKELFDVKINGISLDYKDSFYKIAKKAPFNIKKEDK</sequence>
<dbReference type="GO" id="GO:0008137">
    <property type="term" value="F:NADH dehydrogenase (ubiquinone) activity"/>
    <property type="evidence" value="ECO:0007669"/>
    <property type="project" value="InterPro"/>
</dbReference>
<dbReference type="PATRIC" id="fig|1121305.3.peg.166"/>
<evidence type="ECO:0000313" key="2">
    <source>
        <dbReference type="EMBL" id="KYH30226.1"/>
    </source>
</evidence>
<dbReference type="Pfam" id="PF00329">
    <property type="entry name" value="Complex1_30kDa"/>
    <property type="match status" value="1"/>
</dbReference>
<gene>
    <name evidence="2" type="ORF">CLCOL_01700</name>
</gene>
<evidence type="ECO:0000313" key="3">
    <source>
        <dbReference type="Proteomes" id="UP000075374"/>
    </source>
</evidence>
<evidence type="ECO:0000259" key="1">
    <source>
        <dbReference type="Pfam" id="PF00329"/>
    </source>
</evidence>
<dbReference type="Proteomes" id="UP000075374">
    <property type="component" value="Unassembled WGS sequence"/>
</dbReference>
<comment type="caution">
    <text evidence="2">The sequence shown here is derived from an EMBL/GenBank/DDBJ whole genome shotgun (WGS) entry which is preliminary data.</text>
</comment>
<dbReference type="InterPro" id="IPR001268">
    <property type="entry name" value="NADH_UbQ_OxRdtase_30kDa_su"/>
</dbReference>
<keyword evidence="3" id="KW-1185">Reference proteome</keyword>
<dbReference type="RefSeq" id="WP_061857116.1">
    <property type="nucleotide sequence ID" value="NZ_LTBB01000001.1"/>
</dbReference>
<proteinExistence type="predicted"/>
<dbReference type="InterPro" id="IPR037232">
    <property type="entry name" value="NADH_quin_OxRdtase_su_C/D-like"/>
</dbReference>
<dbReference type="SUPFAM" id="SSF143243">
    <property type="entry name" value="Nqo5-like"/>
    <property type="match status" value="1"/>
</dbReference>
<organism evidence="2 3">
    <name type="scientific">Clostridium colicanis DSM 13634</name>
    <dbReference type="NCBI Taxonomy" id="1121305"/>
    <lineage>
        <taxon>Bacteria</taxon>
        <taxon>Bacillati</taxon>
        <taxon>Bacillota</taxon>
        <taxon>Clostridia</taxon>
        <taxon>Eubacteriales</taxon>
        <taxon>Clostridiaceae</taxon>
        <taxon>Clostridium</taxon>
    </lineage>
</organism>
<dbReference type="Gene3D" id="3.30.460.80">
    <property type="entry name" value="NADH:ubiquinone oxidoreductase, 30kDa subunit"/>
    <property type="match status" value="1"/>
</dbReference>
<feature type="domain" description="NADH:ubiquinone oxidoreductase 30kDa subunit" evidence="1">
    <location>
        <begin position="34"/>
        <end position="100"/>
    </location>
</feature>
<dbReference type="AlphaFoldDB" id="A0A151ARH2"/>
<protein>
    <submittedName>
        <fullName evidence="2">Respiratory-chain NADH dehydrogenase, 30 Kd subunit</fullName>
    </submittedName>
</protein>
<dbReference type="STRING" id="1121305.CLCOL_01700"/>
<accession>A0A151ARH2</accession>